<dbReference type="EC" id="5.1.3.14" evidence="3"/>
<accession>A0A956N8A3</accession>
<sequence>MTRACEVLAVVGARPNFMKVAPILHAAEGVPSLRFTLAHTGQHYDAALSDQFFRELGMREPDVHLKVGSASHAVQTARILERFEEVLLERRPDLVLVAGDVNSTLGCSLAAVKLGIPVAHVEAGLRSGDRTMPEEINRIVTDSVSDLLLTTSRDADDNLEQEGVPSDLIHFVGNTMIDTLRKFEDAARKRKSCESHGAREGEYALVTLHRPSNVDDEAGLVRVLDLLATLSGRSPVLLPLHPRTEASLARHGLAARLDQLGQVKRLPPLGYLDFLSLMVTARLVLTDSGGVQEETTALGVPCFTLRPSTERPVTVTSGTNLLVSDRIEEQTEAIDAFLSGRLELSAKIPELWDGAAGPRIVRVLEHWSESGRPSRVRP</sequence>
<dbReference type="InterPro" id="IPR029767">
    <property type="entry name" value="WecB-like"/>
</dbReference>
<name>A0A956N8A3_UNCEI</name>
<dbReference type="GO" id="GO:0008761">
    <property type="term" value="F:UDP-N-acetylglucosamine 2-epimerase activity"/>
    <property type="evidence" value="ECO:0007669"/>
    <property type="project" value="UniProtKB-EC"/>
</dbReference>
<dbReference type="PANTHER" id="PTHR43174">
    <property type="entry name" value="UDP-N-ACETYLGLUCOSAMINE 2-EPIMERASE"/>
    <property type="match status" value="1"/>
</dbReference>
<comment type="similarity">
    <text evidence="1">Belongs to the UDP-N-acetylglucosamine 2-epimerase family.</text>
</comment>
<proteinExistence type="inferred from homology"/>
<gene>
    <name evidence="3" type="primary">wecB</name>
    <name evidence="3" type="ORF">KDA27_00300</name>
</gene>
<keyword evidence="1 3" id="KW-0413">Isomerase</keyword>
<dbReference type="NCBIfam" id="TIGR00236">
    <property type="entry name" value="wecB"/>
    <property type="match status" value="1"/>
</dbReference>
<protein>
    <submittedName>
        <fullName evidence="3">UDP-N-acetylglucosamine 2-epimerase (Non-hydrolyzing)</fullName>
        <ecNumber evidence="3">5.1.3.14</ecNumber>
    </submittedName>
</protein>
<evidence type="ECO:0000256" key="1">
    <source>
        <dbReference type="RuleBase" id="RU003513"/>
    </source>
</evidence>
<reference evidence="3" key="2">
    <citation type="journal article" date="2021" name="Microbiome">
        <title>Successional dynamics and alternative stable states in a saline activated sludge microbial community over 9 years.</title>
        <authorList>
            <person name="Wang Y."/>
            <person name="Ye J."/>
            <person name="Ju F."/>
            <person name="Liu L."/>
            <person name="Boyd J.A."/>
            <person name="Deng Y."/>
            <person name="Parks D.H."/>
            <person name="Jiang X."/>
            <person name="Yin X."/>
            <person name="Woodcroft B.J."/>
            <person name="Tyson G.W."/>
            <person name="Hugenholtz P."/>
            <person name="Polz M.F."/>
            <person name="Zhang T."/>
        </authorList>
    </citation>
    <scope>NUCLEOTIDE SEQUENCE</scope>
    <source>
        <strain evidence="3">HKST-UBA02</strain>
    </source>
</reference>
<evidence type="ECO:0000313" key="3">
    <source>
        <dbReference type="EMBL" id="MCA9754211.1"/>
    </source>
</evidence>
<organism evidence="3 4">
    <name type="scientific">Eiseniibacteriota bacterium</name>
    <dbReference type="NCBI Taxonomy" id="2212470"/>
    <lineage>
        <taxon>Bacteria</taxon>
        <taxon>Candidatus Eiseniibacteriota</taxon>
    </lineage>
</organism>
<feature type="domain" description="UDP-N-acetylglucosamine 2-epimerase" evidence="2">
    <location>
        <begin position="31"/>
        <end position="365"/>
    </location>
</feature>
<reference evidence="3" key="1">
    <citation type="submission" date="2020-04" db="EMBL/GenBank/DDBJ databases">
        <authorList>
            <person name="Zhang T."/>
        </authorList>
    </citation>
    <scope>NUCLEOTIDE SEQUENCE</scope>
    <source>
        <strain evidence="3">HKST-UBA02</strain>
    </source>
</reference>
<dbReference type="InterPro" id="IPR003331">
    <property type="entry name" value="UDP_GlcNAc_Epimerase_2_dom"/>
</dbReference>
<dbReference type="AlphaFoldDB" id="A0A956N8A3"/>
<dbReference type="Gene3D" id="3.40.50.2000">
    <property type="entry name" value="Glycogen Phosphorylase B"/>
    <property type="match status" value="2"/>
</dbReference>
<dbReference type="EMBL" id="JAGQHS010000001">
    <property type="protein sequence ID" value="MCA9754211.1"/>
    <property type="molecule type" value="Genomic_DNA"/>
</dbReference>
<evidence type="ECO:0000259" key="2">
    <source>
        <dbReference type="Pfam" id="PF02350"/>
    </source>
</evidence>
<dbReference type="SUPFAM" id="SSF53756">
    <property type="entry name" value="UDP-Glycosyltransferase/glycogen phosphorylase"/>
    <property type="match status" value="1"/>
</dbReference>
<evidence type="ECO:0000313" key="4">
    <source>
        <dbReference type="Proteomes" id="UP000739538"/>
    </source>
</evidence>
<dbReference type="Proteomes" id="UP000739538">
    <property type="component" value="Unassembled WGS sequence"/>
</dbReference>
<dbReference type="PANTHER" id="PTHR43174:SF1">
    <property type="entry name" value="UDP-N-ACETYLGLUCOSAMINE 2-EPIMERASE"/>
    <property type="match status" value="1"/>
</dbReference>
<dbReference type="CDD" id="cd03786">
    <property type="entry name" value="GTB_UDP-GlcNAc_2-Epimerase"/>
    <property type="match status" value="1"/>
</dbReference>
<comment type="caution">
    <text evidence="3">The sequence shown here is derived from an EMBL/GenBank/DDBJ whole genome shotgun (WGS) entry which is preliminary data.</text>
</comment>
<dbReference type="Pfam" id="PF02350">
    <property type="entry name" value="Epimerase_2"/>
    <property type="match status" value="1"/>
</dbReference>